<keyword evidence="5" id="KW-1185">Reference proteome</keyword>
<dbReference type="InterPro" id="IPR006311">
    <property type="entry name" value="TAT_signal"/>
</dbReference>
<proteinExistence type="predicted"/>
<feature type="signal peptide" evidence="1">
    <location>
        <begin position="1"/>
        <end position="21"/>
    </location>
</feature>
<reference evidence="4 5" key="1">
    <citation type="submission" date="2019-12" db="EMBL/GenBank/DDBJ databases">
        <title>Genomic-based taxomic classification of the family Erythrobacteraceae.</title>
        <authorList>
            <person name="Xu L."/>
        </authorList>
    </citation>
    <scope>NUCLEOTIDE SEQUENCE [LARGE SCALE GENOMIC DNA]</scope>
    <source>
        <strain evidence="4 5">KEMB 9005-328</strain>
    </source>
</reference>
<dbReference type="Gene3D" id="3.60.21.70">
    <property type="entry name" value="PhoD-like phosphatase"/>
    <property type="match status" value="1"/>
</dbReference>
<dbReference type="OrthoDB" id="327733at2"/>
<evidence type="ECO:0000313" key="4">
    <source>
        <dbReference type="EMBL" id="MXP28396.1"/>
    </source>
</evidence>
<dbReference type="PANTHER" id="PTHR43606:SF2">
    <property type="entry name" value="ALKALINE PHOSPHATASE FAMILY PROTEIN (AFU_ORTHOLOGUE AFUA_5G03860)"/>
    <property type="match status" value="1"/>
</dbReference>
<dbReference type="EMBL" id="WTYA01000004">
    <property type="protein sequence ID" value="MXP28396.1"/>
    <property type="molecule type" value="Genomic_DNA"/>
</dbReference>
<dbReference type="CDD" id="cd07389">
    <property type="entry name" value="MPP_PhoD"/>
    <property type="match status" value="1"/>
</dbReference>
<name>A0A845AIN4_9SPHN</name>
<comment type="caution">
    <text evidence="4">The sequence shown here is derived from an EMBL/GenBank/DDBJ whole genome shotgun (WGS) entry which is preliminary data.</text>
</comment>
<dbReference type="AlphaFoldDB" id="A0A845AIN4"/>
<dbReference type="InterPro" id="IPR018946">
    <property type="entry name" value="PhoD-like_MPP"/>
</dbReference>
<dbReference type="SUPFAM" id="SSF56300">
    <property type="entry name" value="Metallo-dependent phosphatases"/>
    <property type="match status" value="1"/>
</dbReference>
<keyword evidence="1" id="KW-0732">Signal</keyword>
<accession>A0A845AIN4</accession>
<dbReference type="PANTHER" id="PTHR43606">
    <property type="entry name" value="PHOSPHATASE, PUTATIVE (AFU_ORTHOLOGUE AFUA_6G08710)-RELATED"/>
    <property type="match status" value="1"/>
</dbReference>
<dbReference type="RefSeq" id="WP_160752706.1">
    <property type="nucleotide sequence ID" value="NZ_WTYA01000004.1"/>
</dbReference>
<gene>
    <name evidence="4" type="ORF">GRI58_06120</name>
</gene>
<evidence type="ECO:0000259" key="3">
    <source>
        <dbReference type="Pfam" id="PF16655"/>
    </source>
</evidence>
<evidence type="ECO:0000313" key="5">
    <source>
        <dbReference type="Proteomes" id="UP000439780"/>
    </source>
</evidence>
<evidence type="ECO:0000256" key="1">
    <source>
        <dbReference type="SAM" id="SignalP"/>
    </source>
</evidence>
<dbReference type="InterPro" id="IPR052900">
    <property type="entry name" value="Phospholipid_Metab_Enz"/>
</dbReference>
<protein>
    <submittedName>
        <fullName evidence="4">Alkaline phosphatase</fullName>
    </submittedName>
</protein>
<dbReference type="Pfam" id="PF09423">
    <property type="entry name" value="PhoD"/>
    <property type="match status" value="1"/>
</dbReference>
<dbReference type="Proteomes" id="UP000439780">
    <property type="component" value="Unassembled WGS sequence"/>
</dbReference>
<organism evidence="4 5">
    <name type="scientific">Qipengyuania algicida</name>
    <dbReference type="NCBI Taxonomy" id="1836209"/>
    <lineage>
        <taxon>Bacteria</taxon>
        <taxon>Pseudomonadati</taxon>
        <taxon>Pseudomonadota</taxon>
        <taxon>Alphaproteobacteria</taxon>
        <taxon>Sphingomonadales</taxon>
        <taxon>Erythrobacteraceae</taxon>
        <taxon>Qipengyuania</taxon>
    </lineage>
</organism>
<dbReference type="InterPro" id="IPR038607">
    <property type="entry name" value="PhoD-like_sf"/>
</dbReference>
<dbReference type="InterPro" id="IPR032093">
    <property type="entry name" value="PhoD_N"/>
</dbReference>
<dbReference type="InterPro" id="IPR029052">
    <property type="entry name" value="Metallo-depent_PP-like"/>
</dbReference>
<dbReference type="Pfam" id="PF16655">
    <property type="entry name" value="PhoD_N"/>
    <property type="match status" value="1"/>
</dbReference>
<feature type="domain" description="Phospholipase D N-terminal" evidence="3">
    <location>
        <begin position="39"/>
        <end position="135"/>
    </location>
</feature>
<evidence type="ECO:0000259" key="2">
    <source>
        <dbReference type="Pfam" id="PF09423"/>
    </source>
</evidence>
<sequence length="518" mass="58452">MISRRSLIRTAATGFAAANLAAPGILRAQSWFRDYPFKLGVASGEPASDGFVLWTRLAPEPFERHAGVPMSALPVDWEVAEDDRFKTVAAKGTALARPELGHSVHVEVSDLKPNRPYWYRFTIGSDRSLTGRARTLPAAGAVVDQLRFGVCGCQHYESGFFTAYRDIAKDDLAFVFHYGDFIYEYSYDYNYGPDRLPVPKVRQHRLREVYSLDDYRQHYAQYLTDLDLQSARAMQVFLPTFDDHEIENNWVDDYSQDPGVPQDVFALRREAAMQAWYENMPVRRTMIPNGQLIHANRRLDYGNLMSMNLLDTRSFRSDQPCDDKWGITPCAGVYDKNAQVMGAAQEKWLDDNLMQKDAKWNCIAQQVMVMPLNRRTSDSQPELMYNLDSWAGYAVPRERLMARLAKVDNAVVLTGDEHQNYAGLLLSKDKPVGVECVLTSVTSGGDGQDKRPGSDRILSENPQLKFINDQRGYGVCTVKPEAWQTDFMVLDKVSTPDGKLTRRASAVVEAGPVNLSIT</sequence>
<dbReference type="Gene3D" id="2.60.40.380">
    <property type="entry name" value="Purple acid phosphatase-like, N-terminal"/>
    <property type="match status" value="1"/>
</dbReference>
<dbReference type="PROSITE" id="PS51318">
    <property type="entry name" value="TAT"/>
    <property type="match status" value="1"/>
</dbReference>
<feature type="domain" description="PhoD-like phosphatase metallophosphatase" evidence="2">
    <location>
        <begin position="148"/>
        <end position="487"/>
    </location>
</feature>
<feature type="chain" id="PRO_5032885946" evidence="1">
    <location>
        <begin position="22"/>
        <end position="518"/>
    </location>
</feature>